<proteinExistence type="predicted"/>
<protein>
    <submittedName>
        <fullName evidence="1">Uncharacterized protein</fullName>
    </submittedName>
</protein>
<gene>
    <name evidence="1" type="ORF">C7B43_16695</name>
</gene>
<dbReference type="AlphaFoldDB" id="A0A2T2WTH4"/>
<name>A0A2T2WTH4_9FIRM</name>
<evidence type="ECO:0000313" key="1">
    <source>
        <dbReference type="EMBL" id="PSR25544.1"/>
    </source>
</evidence>
<dbReference type="Pfam" id="PF15933">
    <property type="entry name" value="RnlB_antitoxin"/>
    <property type="match status" value="1"/>
</dbReference>
<reference evidence="1 2" key="1">
    <citation type="journal article" date="2014" name="BMC Genomics">
        <title>Comparison of environmental and isolate Sulfobacillus genomes reveals diverse carbon, sulfur, nitrogen, and hydrogen metabolisms.</title>
        <authorList>
            <person name="Justice N.B."/>
            <person name="Norman A."/>
            <person name="Brown C.T."/>
            <person name="Singh A."/>
            <person name="Thomas B.C."/>
            <person name="Banfield J.F."/>
        </authorList>
    </citation>
    <scope>NUCLEOTIDE SEQUENCE [LARGE SCALE GENOMIC DNA]</scope>
    <source>
        <strain evidence="1">AMDSBA1</strain>
    </source>
</reference>
<dbReference type="Proteomes" id="UP000242699">
    <property type="component" value="Unassembled WGS sequence"/>
</dbReference>
<sequence length="156" mass="17197">MRINGAGESPGSRLPLCGRRGAGMICFRKGPFLMSATYAILPVSHAVYTHVVVATSFRNPVDDLRAIEDDLAAHGLHGIVLFDLLLAVGFAPHRFLAGEFTGTRFVVWSMDRVCAYDAALMAQVNAFYRTHPHCLRAGVLSRSERIRFRRAVQQPA</sequence>
<dbReference type="InterPro" id="IPR031834">
    <property type="entry name" value="RnlB/LsoB_antitoxin"/>
</dbReference>
<comment type="caution">
    <text evidence="1">The sequence shown here is derived from an EMBL/GenBank/DDBJ whole genome shotgun (WGS) entry which is preliminary data.</text>
</comment>
<organism evidence="1 2">
    <name type="scientific">Sulfobacillus benefaciens</name>
    <dbReference type="NCBI Taxonomy" id="453960"/>
    <lineage>
        <taxon>Bacteria</taxon>
        <taxon>Bacillati</taxon>
        <taxon>Bacillota</taxon>
        <taxon>Clostridia</taxon>
        <taxon>Eubacteriales</taxon>
        <taxon>Clostridiales Family XVII. Incertae Sedis</taxon>
        <taxon>Sulfobacillus</taxon>
    </lineage>
</organism>
<dbReference type="EMBL" id="PXYT01000053">
    <property type="protein sequence ID" value="PSR25544.1"/>
    <property type="molecule type" value="Genomic_DNA"/>
</dbReference>
<accession>A0A2T2WTH4</accession>
<evidence type="ECO:0000313" key="2">
    <source>
        <dbReference type="Proteomes" id="UP000242699"/>
    </source>
</evidence>